<organism evidence="1 2">
    <name type="scientific">Lacicoccus alkaliphilus DSM 16010</name>
    <dbReference type="NCBI Taxonomy" id="1123231"/>
    <lineage>
        <taxon>Bacteria</taxon>
        <taxon>Bacillati</taxon>
        <taxon>Bacillota</taxon>
        <taxon>Bacilli</taxon>
        <taxon>Bacillales</taxon>
        <taxon>Salinicoccaceae</taxon>
        <taxon>Lacicoccus</taxon>
    </lineage>
</organism>
<dbReference type="AlphaFoldDB" id="A0A1M7JT41"/>
<name>A0A1M7JT41_9BACL</name>
<dbReference type="RefSeq" id="WP_281248140.1">
    <property type="nucleotide sequence ID" value="NZ_FRCF01000014.1"/>
</dbReference>
<accession>A0A1M7JT41</accession>
<protein>
    <submittedName>
        <fullName evidence="1">Uncharacterized protein</fullName>
    </submittedName>
</protein>
<evidence type="ECO:0000313" key="1">
    <source>
        <dbReference type="EMBL" id="SHM56158.1"/>
    </source>
</evidence>
<sequence>MREITLGLITAFGYPERSGETLETKRKRTGRRLDGAYHQFQQ</sequence>
<dbReference type="STRING" id="1123231.SAMN02745189_02371"/>
<dbReference type="Proteomes" id="UP000184206">
    <property type="component" value="Unassembled WGS sequence"/>
</dbReference>
<evidence type="ECO:0000313" key="2">
    <source>
        <dbReference type="Proteomes" id="UP000184206"/>
    </source>
</evidence>
<keyword evidence="2" id="KW-1185">Reference proteome</keyword>
<gene>
    <name evidence="1" type="ORF">SAMN02745189_02371</name>
</gene>
<reference evidence="1 2" key="1">
    <citation type="submission" date="2016-11" db="EMBL/GenBank/DDBJ databases">
        <authorList>
            <person name="Jaros S."/>
            <person name="Januszkiewicz K."/>
            <person name="Wedrychowicz H."/>
        </authorList>
    </citation>
    <scope>NUCLEOTIDE SEQUENCE [LARGE SCALE GENOMIC DNA]</scope>
    <source>
        <strain evidence="1 2">DSM 16010</strain>
    </source>
</reference>
<proteinExistence type="predicted"/>
<dbReference type="EMBL" id="FRCF01000014">
    <property type="protein sequence ID" value="SHM56158.1"/>
    <property type="molecule type" value="Genomic_DNA"/>
</dbReference>